<name>A0A286TVY6_9BACT</name>
<dbReference type="InterPro" id="IPR036457">
    <property type="entry name" value="PPM-type-like_dom_sf"/>
</dbReference>
<dbReference type="EMBL" id="BAOS01000005">
    <property type="protein sequence ID" value="GAX60058.1"/>
    <property type="molecule type" value="Genomic_DNA"/>
</dbReference>
<accession>A0A286TVY6</accession>
<dbReference type="InterPro" id="IPR001932">
    <property type="entry name" value="PPM-type_phosphatase-like_dom"/>
</dbReference>
<keyword evidence="5" id="KW-1185">Reference proteome</keyword>
<dbReference type="CDD" id="cd00156">
    <property type="entry name" value="REC"/>
    <property type="match status" value="1"/>
</dbReference>
<reference evidence="5" key="1">
    <citation type="journal article" date="2017" name="Environ. Microbiol. Rep.">
        <title>Genetic Diversity of Marine Anaerobic Ammonium-Oxidizing Bacteria as Revealed by Genomic and Proteomic Analyses of 'Candidatus Scalindua japonica'.</title>
        <authorList>
            <person name="Oshiki M."/>
            <person name="Mizuto K."/>
            <person name="Kimura Z."/>
            <person name="Kindaichi T."/>
            <person name="Satoh H."/>
            <person name="Okabe S."/>
        </authorList>
    </citation>
    <scope>NUCLEOTIDE SEQUENCE [LARGE SCALE GENOMIC DNA]</scope>
    <source>
        <strain evidence="5">husup-a2</strain>
    </source>
</reference>
<gene>
    <name evidence="4" type="ORF">SCALIN_C05_0143</name>
</gene>
<dbReference type="AlphaFoldDB" id="A0A286TVY6"/>
<keyword evidence="4" id="KW-0808">Transferase</keyword>
<dbReference type="GO" id="GO:0016301">
    <property type="term" value="F:kinase activity"/>
    <property type="evidence" value="ECO:0007669"/>
    <property type="project" value="UniProtKB-KW"/>
</dbReference>
<keyword evidence="1 2" id="KW-0597">Phosphoprotein</keyword>
<dbReference type="InterPro" id="IPR050595">
    <property type="entry name" value="Bact_response_regulator"/>
</dbReference>
<dbReference type="RefSeq" id="WP_133111678.1">
    <property type="nucleotide sequence ID" value="NZ_BAOS01000005.1"/>
</dbReference>
<dbReference type="Pfam" id="PF00072">
    <property type="entry name" value="Response_reg"/>
    <property type="match status" value="1"/>
</dbReference>
<organism evidence="4 5">
    <name type="scientific">Candidatus Scalindua japonica</name>
    <dbReference type="NCBI Taxonomy" id="1284222"/>
    <lineage>
        <taxon>Bacteria</taxon>
        <taxon>Pseudomonadati</taxon>
        <taxon>Planctomycetota</taxon>
        <taxon>Candidatus Brocadiia</taxon>
        <taxon>Candidatus Brocadiales</taxon>
        <taxon>Candidatus Scalinduaceae</taxon>
        <taxon>Candidatus Scalindua</taxon>
    </lineage>
</organism>
<evidence type="ECO:0000256" key="1">
    <source>
        <dbReference type="ARBA" id="ARBA00022553"/>
    </source>
</evidence>
<dbReference type="Gene3D" id="3.60.40.10">
    <property type="entry name" value="PPM-type phosphatase domain"/>
    <property type="match status" value="1"/>
</dbReference>
<dbReference type="OrthoDB" id="9759232at2"/>
<dbReference type="PANTHER" id="PTHR44591:SF3">
    <property type="entry name" value="RESPONSE REGULATORY DOMAIN-CONTAINING PROTEIN"/>
    <property type="match status" value="1"/>
</dbReference>
<comment type="caution">
    <text evidence="4">The sequence shown here is derived from an EMBL/GenBank/DDBJ whole genome shotgun (WGS) entry which is preliminary data.</text>
</comment>
<protein>
    <submittedName>
        <fullName evidence="4">Hypothetical histidine kinase protein</fullName>
    </submittedName>
</protein>
<dbReference type="InterPro" id="IPR011006">
    <property type="entry name" value="CheY-like_superfamily"/>
</dbReference>
<dbReference type="SMART" id="SM00448">
    <property type="entry name" value="REC"/>
    <property type="match status" value="1"/>
</dbReference>
<dbReference type="PANTHER" id="PTHR44591">
    <property type="entry name" value="STRESS RESPONSE REGULATOR PROTEIN 1"/>
    <property type="match status" value="1"/>
</dbReference>
<dbReference type="SUPFAM" id="SSF52172">
    <property type="entry name" value="CheY-like"/>
    <property type="match status" value="1"/>
</dbReference>
<dbReference type="PROSITE" id="PS50110">
    <property type="entry name" value="RESPONSE_REGULATORY"/>
    <property type="match status" value="1"/>
</dbReference>
<evidence type="ECO:0000256" key="2">
    <source>
        <dbReference type="PROSITE-ProRule" id="PRU00169"/>
    </source>
</evidence>
<evidence type="ECO:0000313" key="5">
    <source>
        <dbReference type="Proteomes" id="UP000218542"/>
    </source>
</evidence>
<dbReference type="Gene3D" id="3.40.50.2300">
    <property type="match status" value="1"/>
</dbReference>
<dbReference type="GO" id="GO:0000160">
    <property type="term" value="P:phosphorelay signal transduction system"/>
    <property type="evidence" value="ECO:0007669"/>
    <property type="project" value="InterPro"/>
</dbReference>
<dbReference type="InterPro" id="IPR001789">
    <property type="entry name" value="Sig_transdc_resp-reg_receiver"/>
</dbReference>
<dbReference type="Pfam" id="PF07228">
    <property type="entry name" value="SpoIIE"/>
    <property type="match status" value="1"/>
</dbReference>
<evidence type="ECO:0000313" key="4">
    <source>
        <dbReference type="EMBL" id="GAX60058.1"/>
    </source>
</evidence>
<dbReference type="Proteomes" id="UP000218542">
    <property type="component" value="Unassembled WGS sequence"/>
</dbReference>
<feature type="domain" description="Response regulatory" evidence="3">
    <location>
        <begin position="4"/>
        <end position="118"/>
    </location>
</feature>
<proteinExistence type="predicted"/>
<evidence type="ECO:0000259" key="3">
    <source>
        <dbReference type="PROSITE" id="PS50110"/>
    </source>
</evidence>
<keyword evidence="4" id="KW-0418">Kinase</keyword>
<sequence>MNNRVLLVDDEETIRYVLRESLVSEGYEVDVAQDAFQALEHLKQAQYDLIITDIKMHGMDGIQLIREIKKSISDLKIIIITAYGSLETVKEAAKLGVVEMISKPFKIREIKDVIVRMLNEGSISKDTERERTCLLRTNGEIGLSKSDNLLKPDGLSYFFDGPACQPKSTVVFDSYSINNNKSTLIFGNINVQSEHHRDWWENRQIGIMIKTLFRLKTGKTPKAIIDRINEFLYRNIQPHINLSMLCVHIDKRKRVIRYVNSGCNLVCTMIAPDGEVEIMEANPYPLGVSSEIDIIEGSMPYSYENRLMLSRSNSMSKIVEEGNVIKRRVENALMNINGLQKENIENVTIDTAISNDREVSLDEETILLISLDKNCENRSTSGSRRKLDKMIAASIITSN</sequence>
<feature type="modified residue" description="4-aspartylphosphate" evidence="2">
    <location>
        <position position="53"/>
    </location>
</feature>